<protein>
    <submittedName>
        <fullName evidence="6">Oxidoreductase</fullName>
    </submittedName>
</protein>
<dbReference type="PRINTS" id="PR00409">
    <property type="entry name" value="PHDIOXRDTASE"/>
</dbReference>
<dbReference type="AlphaFoldDB" id="A0A4Y8MPP1"/>
<dbReference type="InterPro" id="IPR017938">
    <property type="entry name" value="Riboflavin_synthase-like_b-brl"/>
</dbReference>
<evidence type="ECO:0000256" key="1">
    <source>
        <dbReference type="ARBA" id="ARBA00022630"/>
    </source>
</evidence>
<keyword evidence="1" id="KW-0285">Flavoprotein</keyword>
<dbReference type="SUPFAM" id="SSF63380">
    <property type="entry name" value="Riboflavin synthase domain-like"/>
    <property type="match status" value="1"/>
</dbReference>
<dbReference type="EMBL" id="SNVI01000002">
    <property type="protein sequence ID" value="TFE39456.1"/>
    <property type="molecule type" value="Genomic_DNA"/>
</dbReference>
<dbReference type="InterPro" id="IPR050415">
    <property type="entry name" value="MRET"/>
</dbReference>
<dbReference type="PANTHER" id="PTHR47354">
    <property type="entry name" value="NADH OXIDOREDUCTASE HCR"/>
    <property type="match status" value="1"/>
</dbReference>
<evidence type="ECO:0000256" key="4">
    <source>
        <dbReference type="ARBA" id="ARBA00023004"/>
    </source>
</evidence>
<dbReference type="Gene3D" id="3.40.50.80">
    <property type="entry name" value="Nucleotide-binding domain of ferredoxin-NADP reductase (FNR) module"/>
    <property type="match status" value="1"/>
</dbReference>
<dbReference type="GeneID" id="97304312"/>
<reference evidence="6 7" key="1">
    <citation type="submission" date="2019-03" db="EMBL/GenBank/DDBJ databases">
        <title>Complete Genome Sequence of Paraburkholderia dipogonis ICMP 19430T, a Nitrogen-fixing Symbiont of the South African Invasive Legume Dipogon lignosus in New Zealand.</title>
        <authorList>
            <person name="De Meyer S.E."/>
        </authorList>
    </citation>
    <scope>NUCLEOTIDE SEQUENCE [LARGE SCALE GENOMIC DNA]</scope>
    <source>
        <strain evidence="6 7">ICMP 19430</strain>
    </source>
</reference>
<sequence length="231" mass="25790">MHDKFLSVVVTRKWQLAESYHAVELQTRCKSELPSFDDGSCVTLVRDDVICKEKIYPLCRFTSRPRAYVIAVRHDDGDTDAKTADISLSQGDEAFIVTTRSPTVILDGRTQSLLFAGGVGAASIAGIAKRLALAGQKFELHNFARSPERAVFRKELDALKSESRVYHHFGLDVDRLEQATSHAISPAQAKTQIYCSGPPAFMDLIERQARDWVYPGNIHKIFLGERDRVAP</sequence>
<dbReference type="GO" id="GO:0046872">
    <property type="term" value="F:metal ion binding"/>
    <property type="evidence" value="ECO:0007669"/>
    <property type="project" value="UniProtKB-KW"/>
</dbReference>
<dbReference type="GO" id="GO:0016491">
    <property type="term" value="F:oxidoreductase activity"/>
    <property type="evidence" value="ECO:0007669"/>
    <property type="project" value="TreeGrafter"/>
</dbReference>
<keyword evidence="4" id="KW-0408">Iron</keyword>
<evidence type="ECO:0000256" key="3">
    <source>
        <dbReference type="ARBA" id="ARBA00022723"/>
    </source>
</evidence>
<evidence type="ECO:0000256" key="2">
    <source>
        <dbReference type="ARBA" id="ARBA00022714"/>
    </source>
</evidence>
<organism evidence="6 7">
    <name type="scientific">Paraburkholderia dipogonis</name>
    <dbReference type="NCBI Taxonomy" id="1211383"/>
    <lineage>
        <taxon>Bacteria</taxon>
        <taxon>Pseudomonadati</taxon>
        <taxon>Pseudomonadota</taxon>
        <taxon>Betaproteobacteria</taxon>
        <taxon>Burkholderiales</taxon>
        <taxon>Burkholderiaceae</taxon>
        <taxon>Paraburkholderia</taxon>
    </lineage>
</organism>
<keyword evidence="5" id="KW-0411">Iron-sulfur</keyword>
<dbReference type="Proteomes" id="UP000297385">
    <property type="component" value="Unassembled WGS sequence"/>
</dbReference>
<keyword evidence="2" id="KW-0001">2Fe-2S</keyword>
<dbReference type="InterPro" id="IPR039261">
    <property type="entry name" value="FNR_nucleotide-bd"/>
</dbReference>
<gene>
    <name evidence="6" type="ORF">E2553_21695</name>
</gene>
<comment type="caution">
    <text evidence="6">The sequence shown here is derived from an EMBL/GenBank/DDBJ whole genome shotgun (WGS) entry which is preliminary data.</text>
</comment>
<evidence type="ECO:0000313" key="7">
    <source>
        <dbReference type="Proteomes" id="UP000297385"/>
    </source>
</evidence>
<dbReference type="Gene3D" id="2.40.30.10">
    <property type="entry name" value="Translation factors"/>
    <property type="match status" value="1"/>
</dbReference>
<name>A0A4Y8MPP1_9BURK</name>
<proteinExistence type="predicted"/>
<dbReference type="SUPFAM" id="SSF52343">
    <property type="entry name" value="Ferredoxin reductase-like, C-terminal NADP-linked domain"/>
    <property type="match status" value="1"/>
</dbReference>
<evidence type="ECO:0000256" key="5">
    <source>
        <dbReference type="ARBA" id="ARBA00023014"/>
    </source>
</evidence>
<dbReference type="RefSeq" id="WP_134459925.1">
    <property type="nucleotide sequence ID" value="NZ_JBHMFL010000129.1"/>
</dbReference>
<dbReference type="GO" id="GO:0051537">
    <property type="term" value="F:2 iron, 2 sulfur cluster binding"/>
    <property type="evidence" value="ECO:0007669"/>
    <property type="project" value="UniProtKB-KW"/>
</dbReference>
<evidence type="ECO:0000313" key="6">
    <source>
        <dbReference type="EMBL" id="TFE39456.1"/>
    </source>
</evidence>
<keyword evidence="3" id="KW-0479">Metal-binding</keyword>
<accession>A0A4Y8MPP1</accession>
<dbReference type="PANTHER" id="PTHR47354:SF1">
    <property type="entry name" value="CARNITINE MONOOXYGENASE REDUCTASE SUBUNIT"/>
    <property type="match status" value="1"/>
</dbReference>